<reference evidence="2" key="1">
    <citation type="journal article" date="2022" name="Mol. Ecol. Resour.">
        <title>The genomes of chicory, endive, great burdock and yacon provide insights into Asteraceae palaeo-polyploidization history and plant inulin production.</title>
        <authorList>
            <person name="Fan W."/>
            <person name="Wang S."/>
            <person name="Wang H."/>
            <person name="Wang A."/>
            <person name="Jiang F."/>
            <person name="Liu H."/>
            <person name="Zhao H."/>
            <person name="Xu D."/>
            <person name="Zhang Y."/>
        </authorList>
    </citation>
    <scope>NUCLEOTIDE SEQUENCE [LARGE SCALE GENOMIC DNA]</scope>
    <source>
        <strain evidence="2">cv. Yunnan</strain>
    </source>
</reference>
<evidence type="ECO:0000313" key="1">
    <source>
        <dbReference type="EMBL" id="KAI3726626.1"/>
    </source>
</evidence>
<organism evidence="1 2">
    <name type="scientific">Smallanthus sonchifolius</name>
    <dbReference type="NCBI Taxonomy" id="185202"/>
    <lineage>
        <taxon>Eukaryota</taxon>
        <taxon>Viridiplantae</taxon>
        <taxon>Streptophyta</taxon>
        <taxon>Embryophyta</taxon>
        <taxon>Tracheophyta</taxon>
        <taxon>Spermatophyta</taxon>
        <taxon>Magnoliopsida</taxon>
        <taxon>eudicotyledons</taxon>
        <taxon>Gunneridae</taxon>
        <taxon>Pentapetalae</taxon>
        <taxon>asterids</taxon>
        <taxon>campanulids</taxon>
        <taxon>Asterales</taxon>
        <taxon>Asteraceae</taxon>
        <taxon>Asteroideae</taxon>
        <taxon>Heliantheae alliance</taxon>
        <taxon>Millerieae</taxon>
        <taxon>Smallanthus</taxon>
    </lineage>
</organism>
<dbReference type="Proteomes" id="UP001056120">
    <property type="component" value="Linkage Group LG22"/>
</dbReference>
<sequence>MELWLAFHHLLCCSHSMRIAITLPTASANHIHISPSPLNTPFLFKSSRHYRHTHMTSLISNHHHSHLVPNLLHGLSRIRTFTLTYDLIEAGFWVVDFVVAVWNRFAFRLLVFSNNLAPRKKVMKLTKPTRNLEEYVHDENDNGNIGVFDYLPTDPVPSSKATSIRPGPIEHGTPLMPYIPKPTPPSPGPNESESKQIIFSLSKLDDESFWLHSTPGKCKRYYNVPAHGVHQTQPFSLILPQSAILACERPAIEPSTNRSTSYEVLESGMILMKNYISLMDQRMCFGQNWDPETRYKERYRGDGSELPPVPEEFIPLVETTIQDAQAHINSNVEIPLMRPDVCLVNFYTSTGRLGLHQDRDESPNSLRRGLPVVSISIGDSAEFLYGFTHTTDENNLRKVLLESGDVLIFGGYTNVGQNLEHEEDIYRMEICKEWWTILEFINIGLKSSRLLKVYVDHLDFRELG</sequence>
<comment type="caution">
    <text evidence="1">The sequence shown here is derived from an EMBL/GenBank/DDBJ whole genome shotgun (WGS) entry which is preliminary data.</text>
</comment>
<protein>
    <submittedName>
        <fullName evidence="1">Uncharacterized protein</fullName>
    </submittedName>
</protein>
<reference evidence="1 2" key="2">
    <citation type="journal article" date="2022" name="Mol. Ecol. Resour.">
        <title>The genomes of chicory, endive, great burdock and yacon provide insights into Asteraceae paleo-polyploidization history and plant inulin production.</title>
        <authorList>
            <person name="Fan W."/>
            <person name="Wang S."/>
            <person name="Wang H."/>
            <person name="Wang A."/>
            <person name="Jiang F."/>
            <person name="Liu H."/>
            <person name="Zhao H."/>
            <person name="Xu D."/>
            <person name="Zhang Y."/>
        </authorList>
    </citation>
    <scope>NUCLEOTIDE SEQUENCE [LARGE SCALE GENOMIC DNA]</scope>
    <source>
        <strain evidence="2">cv. Yunnan</strain>
        <tissue evidence="1">Leaves</tissue>
    </source>
</reference>
<gene>
    <name evidence="1" type="ORF">L1987_66424</name>
</gene>
<accession>A0ACB9BX94</accession>
<evidence type="ECO:0000313" key="2">
    <source>
        <dbReference type="Proteomes" id="UP001056120"/>
    </source>
</evidence>
<name>A0ACB9BX94_9ASTR</name>
<proteinExistence type="predicted"/>
<keyword evidence="2" id="KW-1185">Reference proteome</keyword>
<dbReference type="EMBL" id="CM042039">
    <property type="protein sequence ID" value="KAI3726626.1"/>
    <property type="molecule type" value="Genomic_DNA"/>
</dbReference>